<dbReference type="PIRSF" id="PIRSF015417">
    <property type="entry name" value="T31B5_30_vWA"/>
    <property type="match status" value="1"/>
</dbReference>
<name>A0A218KCC5_9CAUD</name>
<gene>
    <name evidence="3" type="ORF">PBC2_229</name>
</gene>
<evidence type="ECO:0000313" key="3">
    <source>
        <dbReference type="EMBL" id="AKQ08544.1"/>
    </source>
</evidence>
<feature type="domain" description="DUF2828" evidence="1">
    <location>
        <begin position="14"/>
        <end position="125"/>
    </location>
</feature>
<accession>A0A218KCC5</accession>
<sequence length="490" mass="55524">MLDYLKDEFNESNTTNGAFAYKSTKSDVLDLFATGGAFRNRSDEDVKGLVSKAYAENPELALKALFYLRDITEGQGERRFFRVAMQHLALHHKESLKKNLALVPAFGRWDDLWVLLETSLKADVLAIVKRQLKADKQAEHPSLLAKWMPSENASSYKTKKYAKIMREHFGVKPKQYRKLLSALRAKLNLVETKLTDGRYGEIQYDKLPSRAGMIYRGAFFKHDEDRYKSFLDSLSKGEVKVNAKALYPNDIVGKILDATYGYGWNRRSISEQDIQLFDGQWKNLPDFIGDNAEEALVMADVSGSMYGNPMNVAISLAMYIAERNKSKVYKDNFMTFSSSPELVQIKGGNIVEKVSNISKADWGMSTNIESALHKILDVAVKNGLSNDEVVKKLYIISDMQFNQCVKGADVHIFKNMEKEFNRHGYTFPNIVFWNVNAYNNSPMLMNDVGVQLVSGFSPSILTQLLNANGKTPYDFMLDVILGDRYKEVTA</sequence>
<dbReference type="Gene3D" id="3.40.50.410">
    <property type="entry name" value="von Willebrand factor, type A domain"/>
    <property type="match status" value="1"/>
</dbReference>
<dbReference type="Pfam" id="PF11443">
    <property type="entry name" value="DUF2828"/>
    <property type="match status" value="2"/>
</dbReference>
<dbReference type="Proteomes" id="UP000223102">
    <property type="component" value="Segment"/>
</dbReference>
<dbReference type="InterPro" id="IPR056690">
    <property type="entry name" value="DUF7788"/>
</dbReference>
<feature type="domain" description="DUF2828" evidence="1">
    <location>
        <begin position="156"/>
        <end position="286"/>
    </location>
</feature>
<reference evidence="3 4" key="1">
    <citation type="submission" date="2015-06" db="EMBL/GenBank/DDBJ databases">
        <title>Complete genome sequence of Bacillus cereus phage PBC2.</title>
        <authorList>
            <person name="Kong M."/>
            <person name="Ryu S."/>
        </authorList>
    </citation>
    <scope>NUCLEOTIDE SEQUENCE [LARGE SCALE GENOMIC DNA]</scope>
</reference>
<evidence type="ECO:0000313" key="4">
    <source>
        <dbReference type="Proteomes" id="UP000223102"/>
    </source>
</evidence>
<keyword evidence="4" id="KW-1185">Reference proteome</keyword>
<dbReference type="CDD" id="cd00198">
    <property type="entry name" value="vWFA"/>
    <property type="match status" value="1"/>
</dbReference>
<dbReference type="PANTHER" id="PTHR31373:SF27">
    <property type="entry name" value="TROVE DOMAIN-CONTAINING PROTEIN"/>
    <property type="match status" value="1"/>
</dbReference>
<evidence type="ECO:0008006" key="5">
    <source>
        <dbReference type="Google" id="ProtNLM"/>
    </source>
</evidence>
<dbReference type="InterPro" id="IPR036465">
    <property type="entry name" value="vWFA_dom_sf"/>
</dbReference>
<protein>
    <recommendedName>
        <fullName evidence="5">DUF2828 family protein</fullName>
    </recommendedName>
</protein>
<evidence type="ECO:0000259" key="2">
    <source>
        <dbReference type="Pfam" id="PF25043"/>
    </source>
</evidence>
<proteinExistence type="predicted"/>
<evidence type="ECO:0000259" key="1">
    <source>
        <dbReference type="Pfam" id="PF11443"/>
    </source>
</evidence>
<organism evidence="3 4">
    <name type="scientific">Bacillus phage PBC2</name>
    <dbReference type="NCBI Taxonomy" id="1675029"/>
    <lineage>
        <taxon>Viruses</taxon>
        <taxon>Duplodnaviria</taxon>
        <taxon>Heunggongvirae</taxon>
        <taxon>Uroviricota</taxon>
        <taxon>Caudoviricetes</taxon>
        <taxon>Andregratiavirinae</taxon>
        <taxon>Haetaevirus</taxon>
        <taxon>Haetaevirus PBC2</taxon>
    </lineage>
</organism>
<feature type="domain" description="DUF7788" evidence="2">
    <location>
        <begin position="295"/>
        <end position="469"/>
    </location>
</feature>
<dbReference type="SUPFAM" id="SSF53300">
    <property type="entry name" value="vWA-like"/>
    <property type="match status" value="1"/>
</dbReference>
<dbReference type="PANTHER" id="PTHR31373">
    <property type="entry name" value="OS06G0652100 PROTEIN"/>
    <property type="match status" value="1"/>
</dbReference>
<dbReference type="InterPro" id="IPR058580">
    <property type="entry name" value="DUF2828"/>
</dbReference>
<dbReference type="InterPro" id="IPR011205">
    <property type="entry name" value="UCP015417_vWA"/>
</dbReference>
<dbReference type="EMBL" id="KT070867">
    <property type="protein sequence ID" value="AKQ08544.1"/>
    <property type="molecule type" value="Genomic_DNA"/>
</dbReference>
<dbReference type="Pfam" id="PF25043">
    <property type="entry name" value="DUF7788"/>
    <property type="match status" value="1"/>
</dbReference>